<feature type="region of interest" description="Disordered" evidence="1">
    <location>
        <begin position="274"/>
        <end position="365"/>
    </location>
</feature>
<feature type="region of interest" description="Disordered" evidence="1">
    <location>
        <begin position="572"/>
        <end position="621"/>
    </location>
</feature>
<feature type="compositionally biased region" description="Basic and acidic residues" evidence="1">
    <location>
        <begin position="334"/>
        <end position="348"/>
    </location>
</feature>
<dbReference type="OrthoDB" id="8046937at2759"/>
<evidence type="ECO:0000256" key="1">
    <source>
        <dbReference type="SAM" id="MobiDB-lite"/>
    </source>
</evidence>
<organism evidence="3 4">
    <name type="scientific">Patiria miniata</name>
    <name type="common">Bat star</name>
    <name type="synonym">Asterina miniata</name>
    <dbReference type="NCBI Taxonomy" id="46514"/>
    <lineage>
        <taxon>Eukaryota</taxon>
        <taxon>Metazoa</taxon>
        <taxon>Echinodermata</taxon>
        <taxon>Eleutherozoa</taxon>
        <taxon>Asterozoa</taxon>
        <taxon>Asteroidea</taxon>
        <taxon>Valvatacea</taxon>
        <taxon>Valvatida</taxon>
        <taxon>Asterinidae</taxon>
        <taxon>Patiria</taxon>
    </lineage>
</organism>
<dbReference type="Pfam" id="PF17921">
    <property type="entry name" value="Integrase_H2C2"/>
    <property type="match status" value="1"/>
</dbReference>
<evidence type="ECO:0000313" key="4">
    <source>
        <dbReference type="Proteomes" id="UP000887568"/>
    </source>
</evidence>
<dbReference type="EnsemblMetazoa" id="XM_038207273.1">
    <property type="protein sequence ID" value="XP_038063201.1"/>
    <property type="gene ID" value="LOC119733910"/>
</dbReference>
<dbReference type="OMA" id="AQVPDMT"/>
<feature type="region of interest" description="Disordered" evidence="1">
    <location>
        <begin position="2109"/>
        <end position="2134"/>
    </location>
</feature>
<evidence type="ECO:0000259" key="2">
    <source>
        <dbReference type="PROSITE" id="PS50994"/>
    </source>
</evidence>
<dbReference type="InterPro" id="IPR000477">
    <property type="entry name" value="RT_dom"/>
</dbReference>
<protein>
    <recommendedName>
        <fullName evidence="2">Integrase catalytic domain-containing protein</fullName>
    </recommendedName>
</protein>
<name>A0A914AI33_PATMI</name>
<reference evidence="3" key="1">
    <citation type="submission" date="2022-11" db="UniProtKB">
        <authorList>
            <consortium name="EnsemblMetazoa"/>
        </authorList>
    </citation>
    <scope>IDENTIFICATION</scope>
</reference>
<feature type="domain" description="Integrase catalytic" evidence="2">
    <location>
        <begin position="1735"/>
        <end position="1921"/>
    </location>
</feature>
<feature type="compositionally biased region" description="Polar residues" evidence="1">
    <location>
        <begin position="2113"/>
        <end position="2122"/>
    </location>
</feature>
<dbReference type="Gene3D" id="3.30.420.10">
    <property type="entry name" value="Ribonuclease H-like superfamily/Ribonuclease H"/>
    <property type="match status" value="1"/>
</dbReference>
<dbReference type="InterPro" id="IPR041588">
    <property type="entry name" value="Integrase_H2C2"/>
</dbReference>
<sequence length="2134" mass="239299">MDSRRPSPSRSGRSSRSVTSRSPSELARQLAKQQSRQKLLVLARAAENERARIRREAIQREASQRLASLEDEEHMRQIDFELRKAESQLESDLLLQELETQDTDLQQRELLESDRRSRTLNWVNDSVASDRDHSEAVGDDTPNIEPILATSGEPVSMSFSGSVQSNYGSVTKVGGTVTDFLGITSSTAMPRLHPASYTLACPPASVTLVQRASNSAFLYGDVGAANTNFRSVPSVLNPMSVPFTPTVVVTSVSPQPAGDGRLPSVLPSAKLGIISSPANSQTPGGENDHRNPALPAGNKLPRSPEHSQQDESGCIKSANPNLSDSSHAGTPPKNDCDCIGRKNDHESSKVSTSQARSSPAPVPSVPAPLTYGYGMLRDSLPKLDIPKFNDEHNVKQYVTFRSLWDSIMNRSECGLPEATKFAYLRGHLGGRPLAIADRNLVLGDDAYSTTMKQFQKVFGEPGRVVQGLLSQLETYSQLSNSDWAGLRDFSDEVATMVQTSKKLGFEVELRHHKYAVELASKLPERLHTDFLSKMWHRDRGLTYTVEHLSEWLERKSGPVGLILLEKSQKVKSSKGSVQKQQYGNSHRQPPRKPAFGAPPSAKTYVAKTNSPQPDRAKIGSNGSADWAAKRATCLFCQVSESGHYLETCDKFLKLNLEQKMKWLKANDRCFKCGKKHGKDCQFPKRCKECEGDHRSSLHDVATKSAAKPKGAALCTGVGTKTLSLDYERDVLIKTVPLTLYGPEGELNTFGVLDECAERTMIVPWAAKMLNIPGKEETLRVETVMGDTNWAGKCVDFAVSARGDPGQQFLITCAFTADNIQLTDYSVSADRLQSKWPHLRNLPLFSADRVKPAVLIGADIIELTLSTEVRTGPKMRSPVAVNTLFGWTVQGRQGLQYSGTIPESKQILFTACQDPEHQLHRMMDRFMTIDKLPHVNTKEVTRSKEDKLAIKILEENTERVKVDGVQRLQTPLLKKSGRELPSGTPESVRALARSHRRKMIANPAMAEYCRTYMQKLRDQGHVQCLGPVEDLTPDALQGWYIPYHVVYSSGKHRLVFNCSFTFAGQNLNEVLLAGPTLGPSLLEVLLRFRQRRVAVSGDITAMFHQIRLSPSERRAFRFLWWDEASEKWVVVEWVVLPFGAACSPCCATFALQKHARDFNQQYPLVRDTIEQETYVDNQLASRDTVEQARNLVNSTRQCLQEAGFQMVKYASSHTEAVEHLPQEARSDRHVRSLSLDQWDGDPEPALGLHWDCRSDELYHPAKLPQLGPLTKRTALRLLASQFEPLGDIAPFTARAKLIVQELWMSKLDWDEEVTSVDIQNRWQEWCSELQHIPLVRLPRCYTPFQVDTGSAKRSLHVFCDASEKLYGAVGYLRSTDEGGDVHLGFVLAKCRVAPKRQLSIPRLELMAALVGAQLSKTVRDALTVDIDDTVMWSDSTTVLTWINSDSCRYKVFVGTRIAEIQTLTEGDKWMYVNTKENPADDITRGLSVSELGKGSRWTEGPPWLLHPPDTWQCDRAPVSVPDELSVVEEKEIKKSLFCGLTAADSVVSPVADVDLCAFDNWTALVDAAGKQVYAKVNLEGGVLDPDQISEVECQLLQRAQQESFPQELVALVAGKQVHRSSRLLQLAPELDTSSKLIRVGGRLRNIQKDDSVPLEPHPVVLDPHHPVTKLLIKEVDEHFHHQVGTDQVFAHLRRRYWVLRGRSAVKGILRSCVQCQRWRKKPEVPRMADLPKCRLRLHKPPFFSTGMDCFGPMSVKVGRRDEKRWGLIFKCMTTRAVHLELVASMDTDQFLMAYRRFASRRGVPYELLSDCGTNFKGADSEIQNSLKEMEPAMVQKLSKYKVRFRFNPPNAPHFGGTWEREVRSVKGALRAVLQDRTVFEPVLHTLLVEVEGMMNSKPLGYASTDIADADPVTPNMLLMGRRDPALPMVLYDESDLRGRRSWRHSQILADQFWRQFIRSYLPAMQVRQKWQQEVGNLAVGEVVMIVDPQLTRSQWPVGKVSELLPSSDDRVRAVRVKFNFSGIRPKFLLVTVPVEFDEWCPTSDIVLKPDEHELSNAYDCFASRLKIQVKEQLNVARMRDSTITVQVPVQKQKFNKFLRDVNASLWENQRRQGGVSSNNSFSRTGAGKGLVVPNM</sequence>
<dbReference type="InterPro" id="IPR012337">
    <property type="entry name" value="RNaseH-like_sf"/>
</dbReference>
<dbReference type="Pfam" id="PF03564">
    <property type="entry name" value="DUF1759"/>
    <property type="match status" value="1"/>
</dbReference>
<keyword evidence="4" id="KW-1185">Reference proteome</keyword>
<dbReference type="PROSITE" id="PS50994">
    <property type="entry name" value="INTEGRASE"/>
    <property type="match status" value="1"/>
</dbReference>
<dbReference type="Proteomes" id="UP000887568">
    <property type="component" value="Unplaced"/>
</dbReference>
<dbReference type="Pfam" id="PF18701">
    <property type="entry name" value="DUF5641"/>
    <property type="match status" value="1"/>
</dbReference>
<dbReference type="Pfam" id="PF05380">
    <property type="entry name" value="Peptidase_A17"/>
    <property type="match status" value="1"/>
</dbReference>
<dbReference type="RefSeq" id="XP_038063201.1">
    <property type="nucleotide sequence ID" value="XM_038207273.1"/>
</dbReference>
<feature type="compositionally biased region" description="Polar residues" evidence="1">
    <location>
        <begin position="318"/>
        <end position="328"/>
    </location>
</feature>
<dbReference type="SUPFAM" id="SSF56672">
    <property type="entry name" value="DNA/RNA polymerases"/>
    <property type="match status" value="1"/>
</dbReference>
<dbReference type="InterPro" id="IPR036397">
    <property type="entry name" value="RNaseH_sf"/>
</dbReference>
<dbReference type="Gene3D" id="3.30.70.270">
    <property type="match status" value="1"/>
</dbReference>
<dbReference type="GeneID" id="119733910"/>
<dbReference type="SUPFAM" id="SSF53098">
    <property type="entry name" value="Ribonuclease H-like"/>
    <property type="match status" value="1"/>
</dbReference>
<dbReference type="Pfam" id="PF00078">
    <property type="entry name" value="RVT_1"/>
    <property type="match status" value="1"/>
</dbReference>
<dbReference type="InterPro" id="IPR043128">
    <property type="entry name" value="Rev_trsase/Diguanyl_cyclase"/>
</dbReference>
<dbReference type="InterPro" id="IPR005312">
    <property type="entry name" value="DUF1759"/>
</dbReference>
<dbReference type="InterPro" id="IPR043502">
    <property type="entry name" value="DNA/RNA_pol_sf"/>
</dbReference>
<feature type="compositionally biased region" description="Low complexity" evidence="1">
    <location>
        <begin position="1"/>
        <end position="24"/>
    </location>
</feature>
<dbReference type="GO" id="GO:0003676">
    <property type="term" value="F:nucleic acid binding"/>
    <property type="evidence" value="ECO:0007669"/>
    <property type="project" value="InterPro"/>
</dbReference>
<dbReference type="PANTHER" id="PTHR47331">
    <property type="entry name" value="PHD-TYPE DOMAIN-CONTAINING PROTEIN"/>
    <property type="match status" value="1"/>
</dbReference>
<evidence type="ECO:0000313" key="3">
    <source>
        <dbReference type="EnsemblMetazoa" id="XP_038063201.1"/>
    </source>
</evidence>
<dbReference type="InterPro" id="IPR001584">
    <property type="entry name" value="Integrase_cat-core"/>
</dbReference>
<feature type="region of interest" description="Disordered" evidence="1">
    <location>
        <begin position="1"/>
        <end position="32"/>
    </location>
</feature>
<dbReference type="InterPro" id="IPR040676">
    <property type="entry name" value="DUF5641"/>
</dbReference>
<accession>A0A914AI33</accession>
<dbReference type="PANTHER" id="PTHR47331:SF5">
    <property type="entry name" value="RIBONUCLEASE H"/>
    <property type="match status" value="1"/>
</dbReference>
<proteinExistence type="predicted"/>
<dbReference type="GO" id="GO:0015074">
    <property type="term" value="P:DNA integration"/>
    <property type="evidence" value="ECO:0007669"/>
    <property type="project" value="InterPro"/>
</dbReference>
<dbReference type="InterPro" id="IPR008042">
    <property type="entry name" value="Retrotrans_Pao"/>
</dbReference>
<dbReference type="Gene3D" id="3.10.10.10">
    <property type="entry name" value="HIV Type 1 Reverse Transcriptase, subunit A, domain 1"/>
    <property type="match status" value="1"/>
</dbReference>